<gene>
    <name evidence="2" type="ORF">QUF89_01950</name>
</gene>
<dbReference type="SUPFAM" id="SSF47406">
    <property type="entry name" value="SinR repressor dimerisation domain-like"/>
    <property type="match status" value="1"/>
</dbReference>
<dbReference type="PROSITE" id="PS51500">
    <property type="entry name" value="SIN"/>
    <property type="match status" value="1"/>
</dbReference>
<dbReference type="AlphaFoldDB" id="A0AAW7IAU2"/>
<comment type="caution">
    <text evidence="2">The sequence shown here is derived from an EMBL/GenBank/DDBJ whole genome shotgun (WGS) entry which is preliminary data.</text>
</comment>
<evidence type="ECO:0000313" key="3">
    <source>
        <dbReference type="Proteomes" id="UP001234602"/>
    </source>
</evidence>
<evidence type="ECO:0000259" key="1">
    <source>
        <dbReference type="PROSITE" id="PS51500"/>
    </source>
</evidence>
<name>A0AAW7IAU2_9BACI</name>
<dbReference type="GO" id="GO:0046983">
    <property type="term" value="F:protein dimerization activity"/>
    <property type="evidence" value="ECO:0007669"/>
    <property type="project" value="InterPro"/>
</dbReference>
<accession>A0AAW7IAU2</accession>
<dbReference type="Pfam" id="PF08671">
    <property type="entry name" value="SinI"/>
    <property type="match status" value="1"/>
</dbReference>
<dbReference type="RefSeq" id="WP_289319182.1">
    <property type="nucleotide sequence ID" value="NZ_JAUCEY010000007.1"/>
</dbReference>
<dbReference type="InterPro" id="IPR010981">
    <property type="entry name" value="SinR/SinI_dimer_dom"/>
</dbReference>
<dbReference type="Proteomes" id="UP001234602">
    <property type="component" value="Unassembled WGS sequence"/>
</dbReference>
<dbReference type="GO" id="GO:0006355">
    <property type="term" value="P:regulation of DNA-templated transcription"/>
    <property type="evidence" value="ECO:0007669"/>
    <property type="project" value="InterPro"/>
</dbReference>
<reference evidence="2" key="1">
    <citation type="submission" date="2023-06" db="EMBL/GenBank/DDBJ databases">
        <title>Comparative genomics of Bacillaceae isolates and their secondary metabolite potential.</title>
        <authorList>
            <person name="Song L."/>
            <person name="Nielsen L.J."/>
            <person name="Mohite O."/>
            <person name="Xu X."/>
            <person name="Weber T."/>
            <person name="Kovacs A.T."/>
        </authorList>
    </citation>
    <scope>NUCLEOTIDE SEQUENCE</scope>
    <source>
        <strain evidence="2">D8_B_37</strain>
    </source>
</reference>
<proteinExistence type="predicted"/>
<dbReference type="InterPro" id="IPR036281">
    <property type="entry name" value="SinR/SinI_dimer_dom_sf"/>
</dbReference>
<protein>
    <submittedName>
        <fullName evidence="2">Anti-repressor SinI family protein</fullName>
    </submittedName>
</protein>
<organism evidence="2 3">
    <name type="scientific">Peribacillus simplex</name>
    <dbReference type="NCBI Taxonomy" id="1478"/>
    <lineage>
        <taxon>Bacteria</taxon>
        <taxon>Bacillati</taxon>
        <taxon>Bacillota</taxon>
        <taxon>Bacilli</taxon>
        <taxon>Bacillales</taxon>
        <taxon>Bacillaceae</taxon>
        <taxon>Peribacillus</taxon>
    </lineage>
</organism>
<sequence>MLIQTNSTGVKLDKEWIDLIQMAIEMEIPLEEIRSFLSGGKTVFTFEQE</sequence>
<dbReference type="EMBL" id="JAUCEY010000007">
    <property type="protein sequence ID" value="MDM5451012.1"/>
    <property type="molecule type" value="Genomic_DNA"/>
</dbReference>
<feature type="domain" description="Sin" evidence="1">
    <location>
        <begin position="3"/>
        <end position="41"/>
    </location>
</feature>
<evidence type="ECO:0000313" key="2">
    <source>
        <dbReference type="EMBL" id="MDM5451012.1"/>
    </source>
</evidence>